<dbReference type="Proteomes" id="UP000254720">
    <property type="component" value="Unassembled WGS sequence"/>
</dbReference>
<dbReference type="PANTHER" id="PTHR43268:SF3">
    <property type="entry name" value="RHODANESE-LIKE DOMAIN-CONTAINING PROTEIN 7-RELATED"/>
    <property type="match status" value="1"/>
</dbReference>
<dbReference type="CDD" id="cd01518">
    <property type="entry name" value="RHOD_YceA"/>
    <property type="match status" value="1"/>
</dbReference>
<keyword evidence="1" id="KW-0819">tRNA processing</keyword>
<feature type="domain" description="Rhodanese" evidence="2">
    <location>
        <begin position="123"/>
        <end position="214"/>
    </location>
</feature>
<reference evidence="3 4" key="1">
    <citation type="submission" date="2018-07" db="EMBL/GenBank/DDBJ databases">
        <title>Genomic Encyclopedia of Type Strains, Phase IV (KMG-IV): sequencing the most valuable type-strain genomes for metagenomic binning, comparative biology and taxonomic classification.</title>
        <authorList>
            <person name="Goeker M."/>
        </authorList>
    </citation>
    <scope>NUCLEOTIDE SEQUENCE [LARGE SCALE GENOMIC DNA]</scope>
    <source>
        <strain evidence="3 4">DSM 16500</strain>
    </source>
</reference>
<evidence type="ECO:0000259" key="2">
    <source>
        <dbReference type="PROSITE" id="PS50206"/>
    </source>
</evidence>
<evidence type="ECO:0000313" key="4">
    <source>
        <dbReference type="Proteomes" id="UP000254720"/>
    </source>
</evidence>
<gene>
    <name evidence="1" type="primary">trhO</name>
    <name evidence="3" type="ORF">C8D86_10697</name>
</gene>
<dbReference type="OrthoDB" id="9778326at2"/>
<dbReference type="InterPro" id="IPR020936">
    <property type="entry name" value="TrhO"/>
</dbReference>
<dbReference type="PANTHER" id="PTHR43268">
    <property type="entry name" value="THIOSULFATE SULFURTRANSFERASE/RHODANESE-LIKE DOMAIN-CONTAINING PROTEIN 2"/>
    <property type="match status" value="1"/>
</dbReference>
<dbReference type="SUPFAM" id="SSF52821">
    <property type="entry name" value="Rhodanese/Cell cycle control phosphatase"/>
    <property type="match status" value="1"/>
</dbReference>
<dbReference type="Pfam" id="PF17773">
    <property type="entry name" value="UPF0176_N"/>
    <property type="match status" value="1"/>
</dbReference>
<name>A0A370GRQ6_9COXI</name>
<proteinExistence type="inferred from homology"/>
<dbReference type="EC" id="1.14.-.-" evidence="1"/>
<dbReference type="EMBL" id="QQAX01000006">
    <property type="protein sequence ID" value="RDI46089.1"/>
    <property type="molecule type" value="Genomic_DNA"/>
</dbReference>
<comment type="similarity">
    <text evidence="1">Belongs to the TrhO family.</text>
</comment>
<dbReference type="InterPro" id="IPR001763">
    <property type="entry name" value="Rhodanese-like_dom"/>
</dbReference>
<evidence type="ECO:0000256" key="1">
    <source>
        <dbReference type="HAMAP-Rule" id="MF_00469"/>
    </source>
</evidence>
<protein>
    <recommendedName>
        <fullName evidence="1">tRNA uridine(34) hydroxylase</fullName>
        <ecNumber evidence="1">1.14.-.-</ecNumber>
    </recommendedName>
    <alternativeName>
        <fullName evidence="1">tRNA hydroxylation protein O</fullName>
    </alternativeName>
</protein>
<evidence type="ECO:0000313" key="3">
    <source>
        <dbReference type="EMBL" id="RDI46089.1"/>
    </source>
</evidence>
<dbReference type="Gene3D" id="3.40.250.10">
    <property type="entry name" value="Rhodanese-like domain"/>
    <property type="match status" value="1"/>
</dbReference>
<dbReference type="NCBIfam" id="NF003703">
    <property type="entry name" value="PRK05320.1"/>
    <property type="match status" value="1"/>
</dbReference>
<dbReference type="Pfam" id="PF00581">
    <property type="entry name" value="Rhodanese"/>
    <property type="match status" value="1"/>
</dbReference>
<keyword evidence="1" id="KW-0560">Oxidoreductase</keyword>
<dbReference type="SMART" id="SM00450">
    <property type="entry name" value="RHOD"/>
    <property type="match status" value="1"/>
</dbReference>
<dbReference type="InterPro" id="IPR036873">
    <property type="entry name" value="Rhodanese-like_dom_sf"/>
</dbReference>
<dbReference type="HAMAP" id="MF_00469">
    <property type="entry name" value="TrhO"/>
    <property type="match status" value="1"/>
</dbReference>
<dbReference type="InterPro" id="IPR040503">
    <property type="entry name" value="TRHO_N"/>
</dbReference>
<dbReference type="AlphaFoldDB" id="A0A370GRQ6"/>
<accession>A0A370GRQ6</accession>
<dbReference type="GO" id="GO:0006400">
    <property type="term" value="P:tRNA modification"/>
    <property type="evidence" value="ECO:0007669"/>
    <property type="project" value="UniProtKB-UniRule"/>
</dbReference>
<dbReference type="Gene3D" id="3.30.70.100">
    <property type="match status" value="1"/>
</dbReference>
<comment type="catalytic activity">
    <reaction evidence="1">
        <text>uridine(34) in tRNA + AH2 + O2 = 5-hydroxyuridine(34) in tRNA + A + H2O</text>
        <dbReference type="Rhea" id="RHEA:64224"/>
        <dbReference type="Rhea" id="RHEA-COMP:11727"/>
        <dbReference type="Rhea" id="RHEA-COMP:13381"/>
        <dbReference type="ChEBI" id="CHEBI:13193"/>
        <dbReference type="ChEBI" id="CHEBI:15377"/>
        <dbReference type="ChEBI" id="CHEBI:15379"/>
        <dbReference type="ChEBI" id="CHEBI:17499"/>
        <dbReference type="ChEBI" id="CHEBI:65315"/>
        <dbReference type="ChEBI" id="CHEBI:136877"/>
    </reaction>
</comment>
<dbReference type="GO" id="GO:0016705">
    <property type="term" value="F:oxidoreductase activity, acting on paired donors, with incorporation or reduction of molecular oxygen"/>
    <property type="evidence" value="ECO:0007669"/>
    <property type="project" value="UniProtKB-UniRule"/>
</dbReference>
<sequence>MPIEHIAGYKFIPLNELNILGGVFLDHCRSLELKGTILLSEEGVNINLAGPTDAIHSFKTWLEQDERFADMTFRESRTENFPYQRLKVKIKGEIITLRQPDIQAADSRAPSIEPETLKRWLDENREITLLDTRNDYEVRFGTFVNALNLNLEHFCEFPSAIEKIERDKPVVMFCTGGIRCEKAALYLLNQGYKDVYQLEGGILNYFAKVGGAHYAGDCYVFDERIALKPNLTMATTKQCAICQAPVTETEQALPAYVPGVSCPSCA</sequence>
<comment type="caution">
    <text evidence="3">The sequence shown here is derived from an EMBL/GenBank/DDBJ whole genome shotgun (WGS) entry which is preliminary data.</text>
</comment>
<dbReference type="PROSITE" id="PS50206">
    <property type="entry name" value="RHODANESE_3"/>
    <property type="match status" value="1"/>
</dbReference>
<keyword evidence="4" id="KW-1185">Reference proteome</keyword>
<organism evidence="3 4">
    <name type="scientific">Aquicella lusitana</name>
    <dbReference type="NCBI Taxonomy" id="254246"/>
    <lineage>
        <taxon>Bacteria</taxon>
        <taxon>Pseudomonadati</taxon>
        <taxon>Pseudomonadota</taxon>
        <taxon>Gammaproteobacteria</taxon>
        <taxon>Legionellales</taxon>
        <taxon>Coxiellaceae</taxon>
        <taxon>Aquicella</taxon>
    </lineage>
</organism>
<comment type="function">
    <text evidence="1">Catalyzes oxygen-dependent 5-hydroxyuridine (ho5U) modification at position 34 in tRNAs.</text>
</comment>
<dbReference type="RefSeq" id="WP_114833986.1">
    <property type="nucleotide sequence ID" value="NZ_LR699114.1"/>
</dbReference>